<organism evidence="1 2">
    <name type="scientific">Panagrolaimus sp. JU765</name>
    <dbReference type="NCBI Taxonomy" id="591449"/>
    <lineage>
        <taxon>Eukaryota</taxon>
        <taxon>Metazoa</taxon>
        <taxon>Ecdysozoa</taxon>
        <taxon>Nematoda</taxon>
        <taxon>Chromadorea</taxon>
        <taxon>Rhabditida</taxon>
        <taxon>Tylenchina</taxon>
        <taxon>Panagrolaimomorpha</taxon>
        <taxon>Panagrolaimoidea</taxon>
        <taxon>Panagrolaimidae</taxon>
        <taxon>Panagrolaimus</taxon>
    </lineage>
</organism>
<protein>
    <submittedName>
        <fullName evidence="2">Uncharacterized protein</fullName>
    </submittedName>
</protein>
<name>A0AC34RLM7_9BILA</name>
<proteinExistence type="predicted"/>
<dbReference type="WBParaSite" id="JU765_v2.g8130.t1">
    <property type="protein sequence ID" value="JU765_v2.g8130.t1"/>
    <property type="gene ID" value="JU765_v2.g8130"/>
</dbReference>
<evidence type="ECO:0000313" key="1">
    <source>
        <dbReference type="Proteomes" id="UP000887576"/>
    </source>
</evidence>
<reference evidence="2" key="1">
    <citation type="submission" date="2022-11" db="UniProtKB">
        <authorList>
            <consortium name="WormBaseParasite"/>
        </authorList>
    </citation>
    <scope>IDENTIFICATION</scope>
</reference>
<accession>A0AC34RLM7</accession>
<dbReference type="Proteomes" id="UP000887576">
    <property type="component" value="Unplaced"/>
</dbReference>
<evidence type="ECO:0000313" key="2">
    <source>
        <dbReference type="WBParaSite" id="JU765_v2.g8130.t1"/>
    </source>
</evidence>
<sequence length="316" mass="36785">MKKMMDVKLELKDVPKEFSDRVDRILDKQTMGKITEKIWGKTNFGQHFVFVISSVLWYAVRLIVDEEYWYYPVVEDKNVGSDDVYEKKMFLKLENAKVYVEEMLKNISENNFGKEAKYRLREVPMYKNVGSDDVYEKKMFLKLENAKVYVEEMLKNISENNFGKEAKYRLREVPMCLLDNPDEFLKVGTHIRQSLGTKTGAVGVESQEGIYLGNDQVAHMTPTIANPFWFDSCPKINSLETFLHNSGQEVRIVDHCFRQRDPESIAEIARLLVKDYNLLARDFLFDGKLKTCNFLPVNPQNFASFCVRGLSDQNSE</sequence>